<dbReference type="SUPFAM" id="SSF81383">
    <property type="entry name" value="F-box domain"/>
    <property type="match status" value="1"/>
</dbReference>
<dbReference type="EMBL" id="ML978137">
    <property type="protein sequence ID" value="KAF2093535.1"/>
    <property type="molecule type" value="Genomic_DNA"/>
</dbReference>
<name>A0A9P4M1J7_9PEZI</name>
<gene>
    <name evidence="2" type="ORF">NA57DRAFT_81037</name>
</gene>
<reference evidence="2" key="1">
    <citation type="journal article" date="2020" name="Stud. Mycol.">
        <title>101 Dothideomycetes genomes: a test case for predicting lifestyles and emergence of pathogens.</title>
        <authorList>
            <person name="Haridas S."/>
            <person name="Albert R."/>
            <person name="Binder M."/>
            <person name="Bloem J."/>
            <person name="Labutti K."/>
            <person name="Salamov A."/>
            <person name="Andreopoulos B."/>
            <person name="Baker S."/>
            <person name="Barry K."/>
            <person name="Bills G."/>
            <person name="Bluhm B."/>
            <person name="Cannon C."/>
            <person name="Castanera R."/>
            <person name="Culley D."/>
            <person name="Daum C."/>
            <person name="Ezra D."/>
            <person name="Gonzalez J."/>
            <person name="Henrissat B."/>
            <person name="Kuo A."/>
            <person name="Liang C."/>
            <person name="Lipzen A."/>
            <person name="Lutzoni F."/>
            <person name="Magnuson J."/>
            <person name="Mondo S."/>
            <person name="Nolan M."/>
            <person name="Ohm R."/>
            <person name="Pangilinan J."/>
            <person name="Park H.-J."/>
            <person name="Ramirez L."/>
            <person name="Alfaro M."/>
            <person name="Sun H."/>
            <person name="Tritt A."/>
            <person name="Yoshinaga Y."/>
            <person name="Zwiers L.-H."/>
            <person name="Turgeon B."/>
            <person name="Goodwin S."/>
            <person name="Spatafora J."/>
            <person name="Crous P."/>
            <person name="Grigoriev I."/>
        </authorList>
    </citation>
    <scope>NUCLEOTIDE SEQUENCE</scope>
    <source>
        <strain evidence="2">CBS 133067</strain>
    </source>
</reference>
<comment type="caution">
    <text evidence="2">The sequence shown here is derived from an EMBL/GenBank/DDBJ whole genome shotgun (WGS) entry which is preliminary data.</text>
</comment>
<accession>A0A9P4M1J7</accession>
<evidence type="ECO:0000259" key="1">
    <source>
        <dbReference type="PROSITE" id="PS50181"/>
    </source>
</evidence>
<dbReference type="Pfam" id="PF12937">
    <property type="entry name" value="F-box-like"/>
    <property type="match status" value="1"/>
</dbReference>
<protein>
    <recommendedName>
        <fullName evidence="1">F-box domain-containing protein</fullName>
    </recommendedName>
</protein>
<dbReference type="Proteomes" id="UP000799772">
    <property type="component" value="Unassembled WGS sequence"/>
</dbReference>
<keyword evidence="3" id="KW-1185">Reference proteome</keyword>
<dbReference type="InterPro" id="IPR036047">
    <property type="entry name" value="F-box-like_dom_sf"/>
</dbReference>
<feature type="domain" description="F-box" evidence="1">
    <location>
        <begin position="11"/>
        <end position="65"/>
    </location>
</feature>
<dbReference type="AlphaFoldDB" id="A0A9P4M1J7"/>
<evidence type="ECO:0000313" key="2">
    <source>
        <dbReference type="EMBL" id="KAF2093535.1"/>
    </source>
</evidence>
<sequence length="508" mass="58273">MSSSTVAGIATASFSDLPTDIFLIIKGFLNPDDFFNLAHVCRGFNMLLKDKLEKYQYRRAIWRNVEVDISNPDSTSRLSIWELLFHIVADPSIPYFIKNLTIRYTGDIRPACSHCIWGTLFDNFCYDQDIDQFDLDKDDALGALSALIENSPYTKYMEILEQRGETLTRRGRTYQTRRSWSRLIERGSTHAAAALLFITLPRVEKLAIHADNFEYSEIQRLFPEVMLAIAFLNSLAIRSDPLNFDRLDRARSALEGSRDSLSLTRVRNLEIRPLNDNVEGMKLSEAAEFMRLPSVRDISIHKLTPLRLGTYSRIGKWYGDKYFLSHAERLRISDSSTIDGRGMEYLLARMPHLTALSYHFGAKFHKRDWEVLQVLQQQAGQRLRELDLIPAKHAPPQHKSFSSDLSKILARNFAKLKRLAVPIDALPAYKAAKISSWLPPSVESLQVYDWSTDGKSIPALFEEHLCEADCNLPRLQEICVVGKAGRWCNGWNEMLLDQGRVEFEFRVE</sequence>
<proteinExistence type="predicted"/>
<evidence type="ECO:0000313" key="3">
    <source>
        <dbReference type="Proteomes" id="UP000799772"/>
    </source>
</evidence>
<dbReference type="PROSITE" id="PS50181">
    <property type="entry name" value="FBOX"/>
    <property type="match status" value="1"/>
</dbReference>
<dbReference type="CDD" id="cd09917">
    <property type="entry name" value="F-box_SF"/>
    <property type="match status" value="1"/>
</dbReference>
<dbReference type="InterPro" id="IPR001810">
    <property type="entry name" value="F-box_dom"/>
</dbReference>
<organism evidence="2 3">
    <name type="scientific">Rhizodiscina lignyota</name>
    <dbReference type="NCBI Taxonomy" id="1504668"/>
    <lineage>
        <taxon>Eukaryota</taxon>
        <taxon>Fungi</taxon>
        <taxon>Dikarya</taxon>
        <taxon>Ascomycota</taxon>
        <taxon>Pezizomycotina</taxon>
        <taxon>Dothideomycetes</taxon>
        <taxon>Pleosporomycetidae</taxon>
        <taxon>Aulographales</taxon>
        <taxon>Rhizodiscinaceae</taxon>
        <taxon>Rhizodiscina</taxon>
    </lineage>
</organism>